<comment type="cofactor">
    <cofactor evidence="1">
        <name>Mg(2+)</name>
        <dbReference type="ChEBI" id="CHEBI:18420"/>
    </cofactor>
</comment>
<evidence type="ECO:0000256" key="6">
    <source>
        <dbReference type="ARBA" id="ARBA00022842"/>
    </source>
</evidence>
<gene>
    <name evidence="9" type="ORF">A2W52_00420</name>
</gene>
<keyword evidence="6" id="KW-0460">Magnesium</keyword>
<keyword evidence="3" id="KW-0540">Nuclease</keyword>
<comment type="similarity">
    <text evidence="7">Belongs to the PINc/VapC protein family.</text>
</comment>
<evidence type="ECO:0000259" key="8">
    <source>
        <dbReference type="Pfam" id="PF01850"/>
    </source>
</evidence>
<evidence type="ECO:0000313" key="9">
    <source>
        <dbReference type="EMBL" id="OHA23060.1"/>
    </source>
</evidence>
<dbReference type="InterPro" id="IPR002716">
    <property type="entry name" value="PIN_dom"/>
</dbReference>
<dbReference type="Proteomes" id="UP000176493">
    <property type="component" value="Unassembled WGS sequence"/>
</dbReference>
<dbReference type="Gene3D" id="3.40.50.1010">
    <property type="entry name" value="5'-nuclease"/>
    <property type="match status" value="1"/>
</dbReference>
<name>A0A1G2MGN0_9BACT</name>
<dbReference type="InterPro" id="IPR029060">
    <property type="entry name" value="PIN-like_dom_sf"/>
</dbReference>
<evidence type="ECO:0000256" key="3">
    <source>
        <dbReference type="ARBA" id="ARBA00022722"/>
    </source>
</evidence>
<evidence type="ECO:0000256" key="1">
    <source>
        <dbReference type="ARBA" id="ARBA00001946"/>
    </source>
</evidence>
<dbReference type="GO" id="GO:0016787">
    <property type="term" value="F:hydrolase activity"/>
    <property type="evidence" value="ECO:0007669"/>
    <property type="project" value="UniProtKB-KW"/>
</dbReference>
<feature type="domain" description="PIN" evidence="8">
    <location>
        <begin position="3"/>
        <end position="117"/>
    </location>
</feature>
<dbReference type="EMBL" id="MHRJ01000016">
    <property type="protein sequence ID" value="OHA23060.1"/>
    <property type="molecule type" value="Genomic_DNA"/>
</dbReference>
<dbReference type="SUPFAM" id="SSF88723">
    <property type="entry name" value="PIN domain-like"/>
    <property type="match status" value="1"/>
</dbReference>
<reference evidence="9 10" key="1">
    <citation type="journal article" date="2016" name="Nat. Commun.">
        <title>Thousands of microbial genomes shed light on interconnected biogeochemical processes in an aquifer system.</title>
        <authorList>
            <person name="Anantharaman K."/>
            <person name="Brown C.T."/>
            <person name="Hug L.A."/>
            <person name="Sharon I."/>
            <person name="Castelle C.J."/>
            <person name="Probst A.J."/>
            <person name="Thomas B.C."/>
            <person name="Singh A."/>
            <person name="Wilkins M.J."/>
            <person name="Karaoz U."/>
            <person name="Brodie E.L."/>
            <person name="Williams K.H."/>
            <person name="Hubbard S.S."/>
            <person name="Banfield J.F."/>
        </authorList>
    </citation>
    <scope>NUCLEOTIDE SEQUENCE [LARGE SCALE GENOMIC DNA]</scope>
</reference>
<dbReference type="Pfam" id="PF01850">
    <property type="entry name" value="PIN"/>
    <property type="match status" value="1"/>
</dbReference>
<protein>
    <recommendedName>
        <fullName evidence="8">PIN domain-containing protein</fullName>
    </recommendedName>
</protein>
<evidence type="ECO:0000256" key="4">
    <source>
        <dbReference type="ARBA" id="ARBA00022723"/>
    </source>
</evidence>
<evidence type="ECO:0000313" key="10">
    <source>
        <dbReference type="Proteomes" id="UP000176493"/>
    </source>
</evidence>
<accession>A0A1G2MGN0</accession>
<dbReference type="GO" id="GO:0046872">
    <property type="term" value="F:metal ion binding"/>
    <property type="evidence" value="ECO:0007669"/>
    <property type="project" value="UniProtKB-KW"/>
</dbReference>
<dbReference type="PANTHER" id="PTHR33653">
    <property type="entry name" value="RIBONUCLEASE VAPC2"/>
    <property type="match status" value="1"/>
</dbReference>
<dbReference type="InterPro" id="IPR050556">
    <property type="entry name" value="Type_II_TA_system_RNase"/>
</dbReference>
<keyword evidence="5" id="KW-0378">Hydrolase</keyword>
<evidence type="ECO:0000256" key="7">
    <source>
        <dbReference type="ARBA" id="ARBA00038093"/>
    </source>
</evidence>
<sequence length="123" mass="14048">MTFDTNILIAYLDKEEPAFSSCKRYKELGVPFILPAIVEAELLAYLHWSMEQRNAVERFLEDNFVFVPLDRAVARMTAEIRRQTRLKSPDAAIAATALFTNTPLVTRNVRDFKKVPGLQAMTL</sequence>
<evidence type="ECO:0000256" key="5">
    <source>
        <dbReference type="ARBA" id="ARBA00022801"/>
    </source>
</evidence>
<evidence type="ECO:0000256" key="2">
    <source>
        <dbReference type="ARBA" id="ARBA00022649"/>
    </source>
</evidence>
<keyword evidence="2" id="KW-1277">Toxin-antitoxin system</keyword>
<organism evidence="9 10">
    <name type="scientific">Candidatus Taylorbacteria bacterium RIFCSPHIGHO2_02_49_25</name>
    <dbReference type="NCBI Taxonomy" id="1802305"/>
    <lineage>
        <taxon>Bacteria</taxon>
        <taxon>Candidatus Tayloriibacteriota</taxon>
    </lineage>
</organism>
<dbReference type="AlphaFoldDB" id="A0A1G2MGN0"/>
<proteinExistence type="inferred from homology"/>
<keyword evidence="4" id="KW-0479">Metal-binding</keyword>
<comment type="caution">
    <text evidence="9">The sequence shown here is derived from an EMBL/GenBank/DDBJ whole genome shotgun (WGS) entry which is preliminary data.</text>
</comment>
<dbReference type="PANTHER" id="PTHR33653:SF1">
    <property type="entry name" value="RIBONUCLEASE VAPC2"/>
    <property type="match status" value="1"/>
</dbReference>
<dbReference type="CDD" id="cd18738">
    <property type="entry name" value="PIN_VapC4-5_FitB-like"/>
    <property type="match status" value="1"/>
</dbReference>
<dbReference type="GO" id="GO:0004518">
    <property type="term" value="F:nuclease activity"/>
    <property type="evidence" value="ECO:0007669"/>
    <property type="project" value="UniProtKB-KW"/>
</dbReference>